<reference evidence="11" key="2">
    <citation type="submission" date="2025-08" db="UniProtKB">
        <authorList>
            <consortium name="Ensembl"/>
        </authorList>
    </citation>
    <scope>IDENTIFICATION</scope>
</reference>
<protein>
    <recommendedName>
        <fullName evidence="1">non-specific serine/threonine protein kinase</fullName>
        <ecNumber evidence="1">2.7.11.1</ecNumber>
    </recommendedName>
</protein>
<evidence type="ECO:0000256" key="4">
    <source>
        <dbReference type="ARBA" id="ARBA00022741"/>
    </source>
</evidence>
<feature type="region of interest" description="Disordered" evidence="9">
    <location>
        <begin position="1"/>
        <end position="43"/>
    </location>
</feature>
<dbReference type="InterPro" id="IPR011009">
    <property type="entry name" value="Kinase-like_dom_sf"/>
</dbReference>
<dbReference type="Gene3D" id="1.10.510.10">
    <property type="entry name" value="Transferase(Phosphotransferase) domain 1"/>
    <property type="match status" value="2"/>
</dbReference>
<dbReference type="InterPro" id="IPR008271">
    <property type="entry name" value="Ser/Thr_kinase_AS"/>
</dbReference>
<dbReference type="GO" id="GO:0005952">
    <property type="term" value="C:cAMP-dependent protein kinase complex"/>
    <property type="evidence" value="ECO:0007669"/>
    <property type="project" value="TreeGrafter"/>
</dbReference>
<dbReference type="EC" id="2.7.11.1" evidence="1"/>
<evidence type="ECO:0000256" key="1">
    <source>
        <dbReference type="ARBA" id="ARBA00012513"/>
    </source>
</evidence>
<keyword evidence="3" id="KW-0808">Transferase</keyword>
<dbReference type="Pfam" id="PF00069">
    <property type="entry name" value="Pkinase"/>
    <property type="match status" value="1"/>
</dbReference>
<dbReference type="FunFam" id="1.10.510.10:FF:000294">
    <property type="entry name" value="Serine/threonine-protein kinase OXI1"/>
    <property type="match status" value="1"/>
</dbReference>
<evidence type="ECO:0000259" key="10">
    <source>
        <dbReference type="PROSITE" id="PS50011"/>
    </source>
</evidence>
<dbReference type="GeneTree" id="ENSGT00940000159832"/>
<organism evidence="11 12">
    <name type="scientific">Rhinopithecus bieti</name>
    <name type="common">Black snub-nosed monkey</name>
    <name type="synonym">Pygathrix bieti</name>
    <dbReference type="NCBI Taxonomy" id="61621"/>
    <lineage>
        <taxon>Eukaryota</taxon>
        <taxon>Metazoa</taxon>
        <taxon>Chordata</taxon>
        <taxon>Craniata</taxon>
        <taxon>Vertebrata</taxon>
        <taxon>Euteleostomi</taxon>
        <taxon>Mammalia</taxon>
        <taxon>Eutheria</taxon>
        <taxon>Euarchontoglires</taxon>
        <taxon>Primates</taxon>
        <taxon>Haplorrhini</taxon>
        <taxon>Catarrhini</taxon>
        <taxon>Cercopithecidae</taxon>
        <taxon>Colobinae</taxon>
        <taxon>Rhinopithecus</taxon>
    </lineage>
</organism>
<dbReference type="SUPFAM" id="SSF56112">
    <property type="entry name" value="Protein kinase-like (PK-like)"/>
    <property type="match status" value="1"/>
</dbReference>
<dbReference type="GO" id="GO:0005829">
    <property type="term" value="C:cytosol"/>
    <property type="evidence" value="ECO:0007669"/>
    <property type="project" value="TreeGrafter"/>
</dbReference>
<reference evidence="11" key="3">
    <citation type="submission" date="2025-09" db="UniProtKB">
        <authorList>
            <consortium name="Ensembl"/>
        </authorList>
    </citation>
    <scope>IDENTIFICATION</scope>
</reference>
<dbReference type="PROSITE" id="PS50011">
    <property type="entry name" value="PROTEIN_KINASE_DOM"/>
    <property type="match status" value="1"/>
</dbReference>
<reference evidence="11 12" key="1">
    <citation type="submission" date="2016-06" db="EMBL/GenBank/DDBJ databases">
        <title>Genome of Rhinopithecus bieti.</title>
        <authorList>
            <person name="Wu"/>
            <person name="C.-I. and Zhang"/>
            <person name="Y."/>
        </authorList>
    </citation>
    <scope>NUCLEOTIDE SEQUENCE</scope>
</reference>
<gene>
    <name evidence="11" type="primary">PRKX</name>
</gene>
<dbReference type="PANTHER" id="PTHR24353">
    <property type="entry name" value="CYCLIC NUCLEOTIDE-DEPENDENT PROTEIN KINASE"/>
    <property type="match status" value="1"/>
</dbReference>
<name>A0A2K6KP32_RHIBE</name>
<evidence type="ECO:0000256" key="5">
    <source>
        <dbReference type="ARBA" id="ARBA00022777"/>
    </source>
</evidence>
<keyword evidence="5" id="KW-0418">Kinase</keyword>
<comment type="catalytic activity">
    <reaction evidence="7">
        <text>L-threonyl-[protein] + ATP = O-phospho-L-threonyl-[protein] + ADP + H(+)</text>
        <dbReference type="Rhea" id="RHEA:46608"/>
        <dbReference type="Rhea" id="RHEA-COMP:11060"/>
        <dbReference type="Rhea" id="RHEA-COMP:11605"/>
        <dbReference type="ChEBI" id="CHEBI:15378"/>
        <dbReference type="ChEBI" id="CHEBI:30013"/>
        <dbReference type="ChEBI" id="CHEBI:30616"/>
        <dbReference type="ChEBI" id="CHEBI:61977"/>
        <dbReference type="ChEBI" id="CHEBI:456216"/>
        <dbReference type="EC" id="2.7.11.1"/>
    </reaction>
</comment>
<accession>A0A2K6KP32</accession>
<feature type="domain" description="Protein kinase" evidence="10">
    <location>
        <begin position="49"/>
        <end position="261"/>
    </location>
</feature>
<evidence type="ECO:0000256" key="7">
    <source>
        <dbReference type="ARBA" id="ARBA00047899"/>
    </source>
</evidence>
<evidence type="ECO:0000313" key="11">
    <source>
        <dbReference type="Ensembl" id="ENSRBIP00000013034.1"/>
    </source>
</evidence>
<dbReference type="AlphaFoldDB" id="A0A2K6KP32"/>
<dbReference type="SMART" id="SM00220">
    <property type="entry name" value="S_TKc"/>
    <property type="match status" value="1"/>
</dbReference>
<dbReference type="Ensembl" id="ENSRBIT00000036779.1">
    <property type="protein sequence ID" value="ENSRBIP00000013034.1"/>
    <property type="gene ID" value="ENSRBIG00000030498.1"/>
</dbReference>
<dbReference type="GO" id="GO:0004691">
    <property type="term" value="F:cAMP-dependent protein kinase activity"/>
    <property type="evidence" value="ECO:0007669"/>
    <property type="project" value="TreeGrafter"/>
</dbReference>
<dbReference type="Gene3D" id="3.30.200.20">
    <property type="entry name" value="Phosphorylase Kinase, domain 1"/>
    <property type="match status" value="1"/>
</dbReference>
<dbReference type="OMA" id="MNVANRE"/>
<keyword evidence="4" id="KW-0547">Nucleotide-binding</keyword>
<dbReference type="PROSITE" id="PS00108">
    <property type="entry name" value="PROTEIN_KINASE_ST"/>
    <property type="match status" value="1"/>
</dbReference>
<evidence type="ECO:0000256" key="8">
    <source>
        <dbReference type="ARBA" id="ARBA00048679"/>
    </source>
</evidence>
<evidence type="ECO:0000256" key="6">
    <source>
        <dbReference type="ARBA" id="ARBA00022840"/>
    </source>
</evidence>
<keyword evidence="12" id="KW-1185">Reference proteome</keyword>
<dbReference type="PANTHER" id="PTHR24353:SF37">
    <property type="entry name" value="CAMP-DEPENDENT PROTEIN KINASE CATALYTIC SUBUNIT PRKX"/>
    <property type="match status" value="1"/>
</dbReference>
<keyword evidence="6" id="KW-0067">ATP-binding</keyword>
<dbReference type="GO" id="GO:0005524">
    <property type="term" value="F:ATP binding"/>
    <property type="evidence" value="ECO:0007669"/>
    <property type="project" value="UniProtKB-KW"/>
</dbReference>
<dbReference type="STRING" id="61621.ENSRBIP00000013034"/>
<evidence type="ECO:0000256" key="2">
    <source>
        <dbReference type="ARBA" id="ARBA00022527"/>
    </source>
</evidence>
<evidence type="ECO:0000256" key="3">
    <source>
        <dbReference type="ARBA" id="ARBA00022679"/>
    </source>
</evidence>
<comment type="catalytic activity">
    <reaction evidence="8">
        <text>L-seryl-[protein] + ATP = O-phospho-L-seryl-[protein] + ADP + H(+)</text>
        <dbReference type="Rhea" id="RHEA:17989"/>
        <dbReference type="Rhea" id="RHEA-COMP:9863"/>
        <dbReference type="Rhea" id="RHEA-COMP:11604"/>
        <dbReference type="ChEBI" id="CHEBI:15378"/>
        <dbReference type="ChEBI" id="CHEBI:29999"/>
        <dbReference type="ChEBI" id="CHEBI:30616"/>
        <dbReference type="ChEBI" id="CHEBI:83421"/>
        <dbReference type="ChEBI" id="CHEBI:456216"/>
        <dbReference type="EC" id="2.7.11.1"/>
    </reaction>
</comment>
<evidence type="ECO:0000313" key="12">
    <source>
        <dbReference type="Proteomes" id="UP000233180"/>
    </source>
</evidence>
<evidence type="ECO:0000256" key="9">
    <source>
        <dbReference type="SAM" id="MobiDB-lite"/>
    </source>
</evidence>
<proteinExistence type="predicted"/>
<sequence length="261" mass="30234">MEAPGLAQAAAAESDPRKVAEETPDGAPALCPSPEARSPEPPAYRLQDFDTLATVGTGTFRRVHLVKEKTAKHFFTLKVMSIPDVIRLKQEQHVHNEKSVLKEVSHPFLIRLFWTWHDEHFLYMLMEYVPGGELFSYLRNRGRFSSTTGLFYSAEIICAIEYLHSKEIVYRDLKPENILLDRDGHIKLTDFGFAKKLVDRFPPFFDDNLFGIYQKILAGKIDFPRHLDFHVKDLIKKLLVVDRTRRLGNMKQKDLEIFKNF</sequence>
<dbReference type="Proteomes" id="UP000233180">
    <property type="component" value="Unassembled WGS sequence"/>
</dbReference>
<dbReference type="InterPro" id="IPR000719">
    <property type="entry name" value="Prot_kinase_dom"/>
</dbReference>
<keyword evidence="2" id="KW-0723">Serine/threonine-protein kinase</keyword>